<dbReference type="PROSITE" id="PS52050">
    <property type="entry name" value="WYL"/>
    <property type="match status" value="1"/>
</dbReference>
<name>A0ABV7WCY0_9MICO</name>
<keyword evidence="3" id="KW-0804">Transcription</keyword>
<evidence type="ECO:0000256" key="1">
    <source>
        <dbReference type="ARBA" id="ARBA00023015"/>
    </source>
</evidence>
<dbReference type="InterPro" id="IPR026881">
    <property type="entry name" value="WYL_dom"/>
</dbReference>
<dbReference type="PANTHER" id="PTHR34580:SF3">
    <property type="entry name" value="PROTEIN PAFB"/>
    <property type="match status" value="1"/>
</dbReference>
<dbReference type="InterPro" id="IPR036390">
    <property type="entry name" value="WH_DNA-bd_sf"/>
</dbReference>
<dbReference type="PANTHER" id="PTHR34580">
    <property type="match status" value="1"/>
</dbReference>
<dbReference type="SUPFAM" id="SSF46785">
    <property type="entry name" value="Winged helix' DNA-binding domain"/>
    <property type="match status" value="1"/>
</dbReference>
<evidence type="ECO:0000313" key="6">
    <source>
        <dbReference type="Proteomes" id="UP001595685"/>
    </source>
</evidence>
<dbReference type="InterPro" id="IPR013196">
    <property type="entry name" value="HTH_11"/>
</dbReference>
<sequence>MTSTSARTLRLLSLLRQQGRWTGPGLAAELGVSVRTVRRDVGTLRDLGYAVEVSRGAGGHYALGSGGGTLPPLLLDDEQATAVAVALQLAPRTVDGLQEAAGRALATVLEVMPSRSRHLVGDMQVASVWNPWELAAPSVPHAVLLAVSSALRDRRTLRYDYEGTEPGPARLVEPHHLVVWAGRWYLLGHDPGAGTWRTVRLDRVRPRTPDGPRFAARPLPEGTDAAHVVMSHLDRGDTADHWPCRGTATVAHPAETITRFVPGGAVVVPLGAASSRLTMGAWSWVGLAGLFATFDAPLADVEPAELREACGVVAARLAPAGER</sequence>
<evidence type="ECO:0000313" key="5">
    <source>
        <dbReference type="EMBL" id="MFC3687693.1"/>
    </source>
</evidence>
<evidence type="ECO:0000256" key="2">
    <source>
        <dbReference type="ARBA" id="ARBA00023125"/>
    </source>
</evidence>
<reference evidence="6" key="1">
    <citation type="journal article" date="2019" name="Int. J. Syst. Evol. Microbiol.">
        <title>The Global Catalogue of Microorganisms (GCM) 10K type strain sequencing project: providing services to taxonomists for standard genome sequencing and annotation.</title>
        <authorList>
            <consortium name="The Broad Institute Genomics Platform"/>
            <consortium name="The Broad Institute Genome Sequencing Center for Infectious Disease"/>
            <person name="Wu L."/>
            <person name="Ma J."/>
        </authorList>
    </citation>
    <scope>NUCLEOTIDE SEQUENCE [LARGE SCALE GENOMIC DNA]</scope>
    <source>
        <strain evidence="6">NCAIM B.02333</strain>
    </source>
</reference>
<protein>
    <submittedName>
        <fullName evidence="5">Helix-turn-helix transcriptional regulator</fullName>
    </submittedName>
</protein>
<comment type="caution">
    <text evidence="5">The sequence shown here is derived from an EMBL/GenBank/DDBJ whole genome shotgun (WGS) entry which is preliminary data.</text>
</comment>
<dbReference type="Pfam" id="PF13280">
    <property type="entry name" value="WYL"/>
    <property type="match status" value="1"/>
</dbReference>
<feature type="domain" description="HTH deoR-type" evidence="4">
    <location>
        <begin position="4"/>
        <end position="59"/>
    </location>
</feature>
<evidence type="ECO:0000256" key="3">
    <source>
        <dbReference type="ARBA" id="ARBA00023163"/>
    </source>
</evidence>
<proteinExistence type="predicted"/>
<dbReference type="RefSeq" id="WP_340291871.1">
    <property type="nucleotide sequence ID" value="NZ_JBBEOI010000052.1"/>
</dbReference>
<keyword evidence="6" id="KW-1185">Reference proteome</keyword>
<keyword evidence="1" id="KW-0805">Transcription regulation</keyword>
<accession>A0ABV7WCY0</accession>
<evidence type="ECO:0000259" key="4">
    <source>
        <dbReference type="PROSITE" id="PS51000"/>
    </source>
</evidence>
<dbReference type="InterPro" id="IPR018356">
    <property type="entry name" value="Tscrpt_reg_HTH_DeoR_CS"/>
</dbReference>
<dbReference type="InterPro" id="IPR051534">
    <property type="entry name" value="CBASS_pafABC_assoc_protein"/>
</dbReference>
<dbReference type="Gene3D" id="1.10.10.10">
    <property type="entry name" value="Winged helix-like DNA-binding domain superfamily/Winged helix DNA-binding domain"/>
    <property type="match status" value="1"/>
</dbReference>
<organism evidence="5 6">
    <name type="scientific">Aquipuribacter hungaricus</name>
    <dbReference type="NCBI Taxonomy" id="545624"/>
    <lineage>
        <taxon>Bacteria</taxon>
        <taxon>Bacillati</taxon>
        <taxon>Actinomycetota</taxon>
        <taxon>Actinomycetes</taxon>
        <taxon>Micrococcales</taxon>
        <taxon>Intrasporangiaceae</taxon>
        <taxon>Aquipuribacter</taxon>
    </lineage>
</organism>
<dbReference type="Pfam" id="PF08279">
    <property type="entry name" value="HTH_11"/>
    <property type="match status" value="1"/>
</dbReference>
<dbReference type="InterPro" id="IPR036388">
    <property type="entry name" value="WH-like_DNA-bd_sf"/>
</dbReference>
<dbReference type="PROSITE" id="PS51000">
    <property type="entry name" value="HTH_DEOR_2"/>
    <property type="match status" value="1"/>
</dbReference>
<dbReference type="Proteomes" id="UP001595685">
    <property type="component" value="Unassembled WGS sequence"/>
</dbReference>
<dbReference type="InterPro" id="IPR001034">
    <property type="entry name" value="DeoR_HTH"/>
</dbReference>
<gene>
    <name evidence="5" type="ORF">ACFOLH_04990</name>
</gene>
<dbReference type="PROSITE" id="PS00894">
    <property type="entry name" value="HTH_DEOR_1"/>
    <property type="match status" value="1"/>
</dbReference>
<dbReference type="EMBL" id="JBHRWW010000002">
    <property type="protein sequence ID" value="MFC3687693.1"/>
    <property type="molecule type" value="Genomic_DNA"/>
</dbReference>
<keyword evidence="2" id="KW-0238">DNA-binding</keyword>